<dbReference type="EMBL" id="JAPJZI010000001">
    <property type="protein sequence ID" value="MDA5401068.1"/>
    <property type="molecule type" value="Genomic_DNA"/>
</dbReference>
<keyword evidence="1 4" id="KW-0812">Transmembrane</keyword>
<dbReference type="GO" id="GO:0022857">
    <property type="term" value="F:transmembrane transporter activity"/>
    <property type="evidence" value="ECO:0007669"/>
    <property type="project" value="InterPro"/>
</dbReference>
<dbReference type="InterPro" id="IPR036259">
    <property type="entry name" value="MFS_trans_sf"/>
</dbReference>
<feature type="transmembrane region" description="Helical" evidence="4">
    <location>
        <begin position="274"/>
        <end position="294"/>
    </location>
</feature>
<feature type="transmembrane region" description="Helical" evidence="4">
    <location>
        <begin position="162"/>
        <end position="181"/>
    </location>
</feature>
<evidence type="ECO:0000259" key="5">
    <source>
        <dbReference type="PROSITE" id="PS50850"/>
    </source>
</evidence>
<proteinExistence type="predicted"/>
<organism evidence="6 7">
    <name type="scientific">Hoeflea prorocentri</name>
    <dbReference type="NCBI Taxonomy" id="1922333"/>
    <lineage>
        <taxon>Bacteria</taxon>
        <taxon>Pseudomonadati</taxon>
        <taxon>Pseudomonadota</taxon>
        <taxon>Alphaproteobacteria</taxon>
        <taxon>Hyphomicrobiales</taxon>
        <taxon>Rhizobiaceae</taxon>
        <taxon>Hoeflea</taxon>
    </lineage>
</organism>
<evidence type="ECO:0000313" key="6">
    <source>
        <dbReference type="EMBL" id="MDA5401068.1"/>
    </source>
</evidence>
<feature type="transmembrane region" description="Helical" evidence="4">
    <location>
        <begin position="245"/>
        <end position="267"/>
    </location>
</feature>
<name>A0A9X3UL49_9HYPH</name>
<dbReference type="Gene3D" id="1.20.1250.20">
    <property type="entry name" value="MFS general substrate transporter like domains"/>
    <property type="match status" value="2"/>
</dbReference>
<keyword evidence="3 4" id="KW-0472">Membrane</keyword>
<sequence length="399" mass="42193">MQDNKWGVLCTIGFALVLTLSTWFSATAVATELQHALDMTAGQIAWMTNGVQLGFVTGALLASFFSIADVWPMTRVLAIGAVAAGLANASLLLEPGAGFAIAARFITGASLALVYPTAMKFIGTWFKTGRGLAMGAVVGALTLGSASPHLIRALEVGFDWRLIIAITSVACFVSVLIFLTLKEGPYPFKSAQFSPGQIRAVVRNRPAMLANFGYFGHMWELYAFWGWLLAFVAAAQLSGLDLRNASLLTFAAIAMGAPGCILAGWLADRIGRCLTAALCMAISGTCAVLIGFVYAGPAMLFVAIALVWGFTTVADSAQFSAAVSEVADPTLVGSSLAFQMGVGFAITIFTIWLMPQIAEAIGSWRWTFLFLAPGPFLGVLAMLSLRAHPEAIRIANGKR</sequence>
<evidence type="ECO:0000256" key="4">
    <source>
        <dbReference type="SAM" id="Phobius"/>
    </source>
</evidence>
<dbReference type="PANTHER" id="PTHR23521:SF3">
    <property type="entry name" value="MFS TRANSPORTER"/>
    <property type="match status" value="1"/>
</dbReference>
<feature type="domain" description="Major facilitator superfamily (MFS) profile" evidence="5">
    <location>
        <begin position="1"/>
        <end position="390"/>
    </location>
</feature>
<dbReference type="SUPFAM" id="SSF103473">
    <property type="entry name" value="MFS general substrate transporter"/>
    <property type="match status" value="1"/>
</dbReference>
<evidence type="ECO:0000256" key="3">
    <source>
        <dbReference type="ARBA" id="ARBA00023136"/>
    </source>
</evidence>
<feature type="transmembrane region" description="Helical" evidence="4">
    <location>
        <begin position="131"/>
        <end position="150"/>
    </location>
</feature>
<dbReference type="GO" id="GO:0005886">
    <property type="term" value="C:plasma membrane"/>
    <property type="evidence" value="ECO:0007669"/>
    <property type="project" value="TreeGrafter"/>
</dbReference>
<dbReference type="RefSeq" id="WP_267992878.1">
    <property type="nucleotide sequence ID" value="NZ_JAPJZI010000001.1"/>
</dbReference>
<comment type="caution">
    <text evidence="6">The sequence shown here is derived from an EMBL/GenBank/DDBJ whole genome shotgun (WGS) entry which is preliminary data.</text>
</comment>
<reference evidence="6" key="1">
    <citation type="submission" date="2022-11" db="EMBL/GenBank/DDBJ databases">
        <title>Draft genome sequence of Hoeflea poritis E7-10 and Hoeflea prorocentri PM5-8, separated from scleractinian coral Porites lutea and marine dinoflagellate.</title>
        <authorList>
            <person name="Zhang G."/>
            <person name="Wei Q."/>
            <person name="Cai L."/>
        </authorList>
    </citation>
    <scope>NUCLEOTIDE SEQUENCE</scope>
    <source>
        <strain evidence="6">PM5-8</strain>
    </source>
</reference>
<dbReference type="InterPro" id="IPR020846">
    <property type="entry name" value="MFS_dom"/>
</dbReference>
<keyword evidence="2 4" id="KW-1133">Transmembrane helix</keyword>
<dbReference type="AlphaFoldDB" id="A0A9X3UL49"/>
<protein>
    <submittedName>
        <fullName evidence="6">MFS transporter</fullName>
    </submittedName>
</protein>
<feature type="transmembrane region" description="Helical" evidence="4">
    <location>
        <begin position="366"/>
        <end position="385"/>
    </location>
</feature>
<feature type="transmembrane region" description="Helical" evidence="4">
    <location>
        <begin position="300"/>
        <end position="319"/>
    </location>
</feature>
<keyword evidence="7" id="KW-1185">Reference proteome</keyword>
<dbReference type="InterPro" id="IPR011701">
    <property type="entry name" value="MFS"/>
</dbReference>
<feature type="transmembrane region" description="Helical" evidence="4">
    <location>
        <begin position="44"/>
        <end position="64"/>
    </location>
</feature>
<evidence type="ECO:0000256" key="1">
    <source>
        <dbReference type="ARBA" id="ARBA00022692"/>
    </source>
</evidence>
<gene>
    <name evidence="6" type="ORF">OQ273_21010</name>
</gene>
<dbReference type="Pfam" id="PF07690">
    <property type="entry name" value="MFS_1"/>
    <property type="match status" value="1"/>
</dbReference>
<dbReference type="PANTHER" id="PTHR23521">
    <property type="entry name" value="TRANSPORTER MFS SUPERFAMILY"/>
    <property type="match status" value="1"/>
</dbReference>
<feature type="transmembrane region" description="Helical" evidence="4">
    <location>
        <begin position="221"/>
        <end position="239"/>
    </location>
</feature>
<dbReference type="PROSITE" id="PS50850">
    <property type="entry name" value="MFS"/>
    <property type="match status" value="1"/>
</dbReference>
<evidence type="ECO:0000313" key="7">
    <source>
        <dbReference type="Proteomes" id="UP001151234"/>
    </source>
</evidence>
<accession>A0A9X3UL49</accession>
<feature type="transmembrane region" description="Helical" evidence="4">
    <location>
        <begin position="99"/>
        <end position="119"/>
    </location>
</feature>
<dbReference type="Proteomes" id="UP001151234">
    <property type="component" value="Unassembled WGS sequence"/>
</dbReference>
<evidence type="ECO:0000256" key="2">
    <source>
        <dbReference type="ARBA" id="ARBA00022989"/>
    </source>
</evidence>
<feature type="transmembrane region" description="Helical" evidence="4">
    <location>
        <begin position="331"/>
        <end position="354"/>
    </location>
</feature>
<feature type="transmembrane region" description="Helical" evidence="4">
    <location>
        <begin position="76"/>
        <end position="93"/>
    </location>
</feature>